<dbReference type="EMBL" id="LAZR01008346">
    <property type="protein sequence ID" value="KKM79355.1"/>
    <property type="molecule type" value="Genomic_DNA"/>
</dbReference>
<evidence type="ECO:0000313" key="2">
    <source>
        <dbReference type="EMBL" id="KKM79355.1"/>
    </source>
</evidence>
<name>A0A0F9MRU9_9ZZZZ</name>
<accession>A0A0F9MRU9</accession>
<comment type="caution">
    <text evidence="2">The sequence shown here is derived from an EMBL/GenBank/DDBJ whole genome shotgun (WGS) entry which is preliminary data.</text>
</comment>
<protein>
    <submittedName>
        <fullName evidence="2">Uncharacterized protein</fullName>
    </submittedName>
</protein>
<reference evidence="2" key="1">
    <citation type="journal article" date="2015" name="Nature">
        <title>Complex archaea that bridge the gap between prokaryotes and eukaryotes.</title>
        <authorList>
            <person name="Spang A."/>
            <person name="Saw J.H."/>
            <person name="Jorgensen S.L."/>
            <person name="Zaremba-Niedzwiedzka K."/>
            <person name="Martijn J."/>
            <person name="Lind A.E."/>
            <person name="van Eijk R."/>
            <person name="Schleper C."/>
            <person name="Guy L."/>
            <person name="Ettema T.J."/>
        </authorList>
    </citation>
    <scope>NUCLEOTIDE SEQUENCE</scope>
</reference>
<gene>
    <name evidence="2" type="ORF">LCGC14_1350700</name>
</gene>
<evidence type="ECO:0000256" key="1">
    <source>
        <dbReference type="SAM" id="Coils"/>
    </source>
</evidence>
<organism evidence="2">
    <name type="scientific">marine sediment metagenome</name>
    <dbReference type="NCBI Taxonomy" id="412755"/>
    <lineage>
        <taxon>unclassified sequences</taxon>
        <taxon>metagenomes</taxon>
        <taxon>ecological metagenomes</taxon>
    </lineage>
</organism>
<sequence length="103" mass="12392">MKNIKQEIESLKKETERLRKQEKKEKAFLRKNKVKIEVIKRKKGYTPRSWESSSRNYDYTLGVSINGKRFKTIKETAVNQDFAKARARSKIYKQLKNKLKKKR</sequence>
<feature type="coiled-coil region" evidence="1">
    <location>
        <begin position="1"/>
        <end position="32"/>
    </location>
</feature>
<dbReference type="AlphaFoldDB" id="A0A0F9MRU9"/>
<proteinExistence type="predicted"/>
<keyword evidence="1" id="KW-0175">Coiled coil</keyword>